<gene>
    <name evidence="2" type="ORF">KFL_000180040</name>
</gene>
<name>A0A1Y1HNH2_KLENI</name>
<feature type="region of interest" description="Disordered" evidence="1">
    <location>
        <begin position="1"/>
        <end position="123"/>
    </location>
</feature>
<dbReference type="Proteomes" id="UP000054558">
    <property type="component" value="Unassembled WGS sequence"/>
</dbReference>
<evidence type="ECO:0000313" key="3">
    <source>
        <dbReference type="Proteomes" id="UP000054558"/>
    </source>
</evidence>
<protein>
    <submittedName>
        <fullName evidence="2">Uncharacterized protein</fullName>
    </submittedName>
</protein>
<sequence length="164" mass="17873">MLDPTNTVVPRDSHLVSDTTGRVAIVIRERDNTGDQGPEQQREHTPPASPLADPPDQEPPGGSTPPRSPAVDPPGDPLPRGGPPPEEGLSEAERLRRGKAHSQEAGPSNVTGTTPAEGEFVDLTPDEITRFAKYLKQQAAQQRTREAEERRRAEEQWAGRLPRT</sequence>
<dbReference type="AlphaFoldDB" id="A0A1Y1HNH2"/>
<feature type="compositionally biased region" description="Polar residues" evidence="1">
    <location>
        <begin position="105"/>
        <end position="114"/>
    </location>
</feature>
<feature type="compositionally biased region" description="Pro residues" evidence="1">
    <location>
        <begin position="62"/>
        <end position="86"/>
    </location>
</feature>
<feature type="region of interest" description="Disordered" evidence="1">
    <location>
        <begin position="136"/>
        <end position="164"/>
    </location>
</feature>
<accession>A0A1Y1HNH2</accession>
<evidence type="ECO:0000313" key="2">
    <source>
        <dbReference type="EMBL" id="GAQ78719.1"/>
    </source>
</evidence>
<dbReference type="EMBL" id="DF236967">
    <property type="protein sequence ID" value="GAQ78719.1"/>
    <property type="molecule type" value="Genomic_DNA"/>
</dbReference>
<organism evidence="2 3">
    <name type="scientific">Klebsormidium nitens</name>
    <name type="common">Green alga</name>
    <name type="synonym">Ulothrix nitens</name>
    <dbReference type="NCBI Taxonomy" id="105231"/>
    <lineage>
        <taxon>Eukaryota</taxon>
        <taxon>Viridiplantae</taxon>
        <taxon>Streptophyta</taxon>
        <taxon>Klebsormidiophyceae</taxon>
        <taxon>Klebsormidiales</taxon>
        <taxon>Klebsormidiaceae</taxon>
        <taxon>Klebsormidium</taxon>
    </lineage>
</organism>
<reference evidence="2 3" key="1">
    <citation type="journal article" date="2014" name="Nat. Commun.">
        <title>Klebsormidium flaccidum genome reveals primary factors for plant terrestrial adaptation.</title>
        <authorList>
            <person name="Hori K."/>
            <person name="Maruyama F."/>
            <person name="Fujisawa T."/>
            <person name="Togashi T."/>
            <person name="Yamamoto N."/>
            <person name="Seo M."/>
            <person name="Sato S."/>
            <person name="Yamada T."/>
            <person name="Mori H."/>
            <person name="Tajima N."/>
            <person name="Moriyama T."/>
            <person name="Ikeuchi M."/>
            <person name="Watanabe M."/>
            <person name="Wada H."/>
            <person name="Kobayashi K."/>
            <person name="Saito M."/>
            <person name="Masuda T."/>
            <person name="Sasaki-Sekimoto Y."/>
            <person name="Mashiguchi K."/>
            <person name="Awai K."/>
            <person name="Shimojima M."/>
            <person name="Masuda S."/>
            <person name="Iwai M."/>
            <person name="Nobusawa T."/>
            <person name="Narise T."/>
            <person name="Kondo S."/>
            <person name="Saito H."/>
            <person name="Sato R."/>
            <person name="Murakawa M."/>
            <person name="Ihara Y."/>
            <person name="Oshima-Yamada Y."/>
            <person name="Ohtaka K."/>
            <person name="Satoh M."/>
            <person name="Sonobe K."/>
            <person name="Ishii M."/>
            <person name="Ohtani R."/>
            <person name="Kanamori-Sato M."/>
            <person name="Honoki R."/>
            <person name="Miyazaki D."/>
            <person name="Mochizuki H."/>
            <person name="Umetsu J."/>
            <person name="Higashi K."/>
            <person name="Shibata D."/>
            <person name="Kamiya Y."/>
            <person name="Sato N."/>
            <person name="Nakamura Y."/>
            <person name="Tabata S."/>
            <person name="Ida S."/>
            <person name="Kurokawa K."/>
            <person name="Ohta H."/>
        </authorList>
    </citation>
    <scope>NUCLEOTIDE SEQUENCE [LARGE SCALE GENOMIC DNA]</scope>
    <source>
        <strain evidence="2 3">NIES-2285</strain>
    </source>
</reference>
<evidence type="ECO:0000256" key="1">
    <source>
        <dbReference type="SAM" id="MobiDB-lite"/>
    </source>
</evidence>
<keyword evidence="3" id="KW-1185">Reference proteome</keyword>
<feature type="compositionally biased region" description="Basic and acidic residues" evidence="1">
    <location>
        <begin position="143"/>
        <end position="157"/>
    </location>
</feature>
<proteinExistence type="predicted"/>